<accession>A0A074ZL94</accession>
<dbReference type="PANTHER" id="PTHR46965">
    <property type="entry name" value="BTB/POZ DOMAIN-CONTAINING PROTEIN 19"/>
    <property type="match status" value="1"/>
</dbReference>
<dbReference type="SMART" id="SM00225">
    <property type="entry name" value="BTB"/>
    <property type="match status" value="1"/>
</dbReference>
<dbReference type="Gene3D" id="3.30.710.10">
    <property type="entry name" value="Potassium Channel Kv1.1, Chain A"/>
    <property type="match status" value="1"/>
</dbReference>
<dbReference type="Proteomes" id="UP000054324">
    <property type="component" value="Unassembled WGS sequence"/>
</dbReference>
<dbReference type="InterPro" id="IPR011333">
    <property type="entry name" value="SKP1/BTB/POZ_sf"/>
</dbReference>
<name>A0A074ZL94_OPIVI</name>
<gene>
    <name evidence="3" type="ORF">T265_06201</name>
</gene>
<dbReference type="InterPro" id="IPR000210">
    <property type="entry name" value="BTB/POZ_dom"/>
</dbReference>
<evidence type="ECO:0000313" key="3">
    <source>
        <dbReference type="EMBL" id="KER26557.1"/>
    </source>
</evidence>
<protein>
    <recommendedName>
        <fullName evidence="2">BTB domain-containing protein</fullName>
    </recommendedName>
</protein>
<reference evidence="3 4" key="1">
    <citation type="submission" date="2013-11" db="EMBL/GenBank/DDBJ databases">
        <title>Opisthorchis viverrini - life in the bile duct.</title>
        <authorList>
            <person name="Young N.D."/>
            <person name="Nagarajan N."/>
            <person name="Lin S.J."/>
            <person name="Korhonen P.K."/>
            <person name="Jex A.R."/>
            <person name="Hall R.S."/>
            <person name="Safavi-Hemami H."/>
            <person name="Kaewkong W."/>
            <person name="Bertrand D."/>
            <person name="Gao S."/>
            <person name="Seet Q."/>
            <person name="Wongkham S."/>
            <person name="Teh B.T."/>
            <person name="Wongkham C."/>
            <person name="Intapan P.M."/>
            <person name="Maleewong W."/>
            <person name="Yang X."/>
            <person name="Hu M."/>
            <person name="Wang Z."/>
            <person name="Hofmann A."/>
            <person name="Sternberg P.W."/>
            <person name="Tan P."/>
            <person name="Wang J."/>
            <person name="Gasser R.B."/>
        </authorList>
    </citation>
    <scope>NUCLEOTIDE SEQUENCE [LARGE SCALE GENOMIC DNA]</scope>
</reference>
<feature type="compositionally biased region" description="Basic residues" evidence="1">
    <location>
        <begin position="375"/>
        <end position="388"/>
    </location>
</feature>
<dbReference type="CTD" id="20320383"/>
<dbReference type="InterPro" id="IPR042846">
    <property type="entry name" value="BTBD19"/>
</dbReference>
<dbReference type="OrthoDB" id="45365at2759"/>
<dbReference type="SUPFAM" id="SSF54695">
    <property type="entry name" value="POZ domain"/>
    <property type="match status" value="1"/>
</dbReference>
<dbReference type="PROSITE" id="PS50097">
    <property type="entry name" value="BTB"/>
    <property type="match status" value="1"/>
</dbReference>
<sequence length="388" mass="43554">MRILALASILPRAENIKSSATPFFHLCLSGERQPLTDKNKTDPGDLGKSLDPVYQSMTHRPLLSVRGENYVFGNPEKYAQDMEILLAGEKFCDTRFLLGQKGFTLNCHKAIIAARCPAISKMLLPNTGDLMQSPKSSHVLKSCEPEVFRILIQFLYTNRMNFENMPTSKVTEEHLIETIDRRTVFEVLNIAVKFKRSELKNACMAFIVQFEQELLNPNNPTIFLLTPGAMLTILKSDDLAMKEIELFYVAAEWANSYLETAYQTTANQTGSRSASGAMAAAKGPYVTNKYSSAAGLNSAMFTRKRATEVRRTVLLVMEGIRYGLMTASELKSIESNGEWEHLIPQKCLADAWRIITFKHTGANADERLNLPVTQPRRRANASRKKTDT</sequence>
<dbReference type="Pfam" id="PF00651">
    <property type="entry name" value="BTB"/>
    <property type="match status" value="1"/>
</dbReference>
<dbReference type="CDD" id="cd18294">
    <property type="entry name" value="BTB_POZ_BTBD19"/>
    <property type="match status" value="1"/>
</dbReference>
<dbReference type="RefSeq" id="XP_009169673.1">
    <property type="nucleotide sequence ID" value="XM_009171409.1"/>
</dbReference>
<organism evidence="3 4">
    <name type="scientific">Opisthorchis viverrini</name>
    <name type="common">Southeast Asian liver fluke</name>
    <dbReference type="NCBI Taxonomy" id="6198"/>
    <lineage>
        <taxon>Eukaryota</taxon>
        <taxon>Metazoa</taxon>
        <taxon>Spiralia</taxon>
        <taxon>Lophotrochozoa</taxon>
        <taxon>Platyhelminthes</taxon>
        <taxon>Trematoda</taxon>
        <taxon>Digenea</taxon>
        <taxon>Opisthorchiida</taxon>
        <taxon>Opisthorchiata</taxon>
        <taxon>Opisthorchiidae</taxon>
        <taxon>Opisthorchis</taxon>
    </lineage>
</organism>
<feature type="domain" description="BTB" evidence="2">
    <location>
        <begin position="92"/>
        <end position="164"/>
    </location>
</feature>
<evidence type="ECO:0000256" key="1">
    <source>
        <dbReference type="SAM" id="MobiDB-lite"/>
    </source>
</evidence>
<evidence type="ECO:0000259" key="2">
    <source>
        <dbReference type="PROSITE" id="PS50097"/>
    </source>
</evidence>
<dbReference type="KEGG" id="ovi:T265_06201"/>
<dbReference type="PANTHER" id="PTHR46965:SF1">
    <property type="entry name" value="BTB_POZ DOMAIN-CONTAINING PROTEIN 19"/>
    <property type="match status" value="1"/>
</dbReference>
<dbReference type="EMBL" id="KL596744">
    <property type="protein sequence ID" value="KER26557.1"/>
    <property type="molecule type" value="Genomic_DNA"/>
</dbReference>
<keyword evidence="4" id="KW-1185">Reference proteome</keyword>
<evidence type="ECO:0000313" key="4">
    <source>
        <dbReference type="Proteomes" id="UP000054324"/>
    </source>
</evidence>
<proteinExistence type="predicted"/>
<feature type="region of interest" description="Disordered" evidence="1">
    <location>
        <begin position="366"/>
        <end position="388"/>
    </location>
</feature>
<dbReference type="GeneID" id="20320383"/>
<dbReference type="STRING" id="6198.A0A074ZL94"/>
<dbReference type="AlphaFoldDB" id="A0A074ZL94"/>